<reference evidence="2 3" key="1">
    <citation type="submission" date="2007-05" db="EMBL/GenBank/DDBJ databases">
        <title>Complete sequence of Geobacter uraniireducens Rf4.</title>
        <authorList>
            <consortium name="US DOE Joint Genome Institute"/>
            <person name="Copeland A."/>
            <person name="Lucas S."/>
            <person name="Lapidus A."/>
            <person name="Barry K."/>
            <person name="Detter J.C."/>
            <person name="Glavina del Rio T."/>
            <person name="Hammon N."/>
            <person name="Israni S."/>
            <person name="Dalin E."/>
            <person name="Tice H."/>
            <person name="Pitluck S."/>
            <person name="Chertkov O."/>
            <person name="Brettin T."/>
            <person name="Bruce D."/>
            <person name="Han C."/>
            <person name="Schmutz J."/>
            <person name="Larimer F."/>
            <person name="Land M."/>
            <person name="Hauser L."/>
            <person name="Kyrpides N."/>
            <person name="Mikhailova N."/>
            <person name="Shelobolina E."/>
            <person name="Aklujkar M."/>
            <person name="Lovley D."/>
            <person name="Richardson P."/>
        </authorList>
    </citation>
    <scope>NUCLEOTIDE SEQUENCE [LARGE SCALE GENOMIC DNA]</scope>
    <source>
        <strain evidence="2 3">Rf4</strain>
    </source>
</reference>
<keyword evidence="1" id="KW-0812">Transmembrane</keyword>
<gene>
    <name evidence="2" type="ordered locus">Gura_0019</name>
</gene>
<evidence type="ECO:0000313" key="2">
    <source>
        <dbReference type="EMBL" id="ABQ24237.1"/>
    </source>
</evidence>
<protein>
    <submittedName>
        <fullName evidence="2">Membrane protein-like protein</fullName>
    </submittedName>
</protein>
<dbReference type="EMBL" id="CP000698">
    <property type="protein sequence ID" value="ABQ24237.1"/>
    <property type="molecule type" value="Genomic_DNA"/>
</dbReference>
<dbReference type="Proteomes" id="UP000006695">
    <property type="component" value="Chromosome"/>
</dbReference>
<dbReference type="InterPro" id="IPR021125">
    <property type="entry name" value="DUF2127"/>
</dbReference>
<keyword evidence="1" id="KW-0472">Membrane</keyword>
<sequence>MTSARVRKGRKRIHAGGRVRHRHLAAGTRAVAMIEAAKGGLVVVVGLGLFALIHRNVQAVAEEIVRHVHLNPASRFPRIFLDAAASASDSRLWALAVAAMVYAMIRFVEAYGLWQEQVWAEWFGILSGSLYLPLEVYELTVSVSAVKVILLVVNLVIVGWLAFVRWQASD</sequence>
<organism evidence="2 3">
    <name type="scientific">Geotalea uraniireducens (strain Rf4)</name>
    <name type="common">Geobacter uraniireducens</name>
    <dbReference type="NCBI Taxonomy" id="351605"/>
    <lineage>
        <taxon>Bacteria</taxon>
        <taxon>Pseudomonadati</taxon>
        <taxon>Thermodesulfobacteriota</taxon>
        <taxon>Desulfuromonadia</taxon>
        <taxon>Geobacterales</taxon>
        <taxon>Geobacteraceae</taxon>
        <taxon>Geotalea</taxon>
    </lineage>
</organism>
<accession>A5GDV0</accession>
<proteinExistence type="predicted"/>
<dbReference type="AlphaFoldDB" id="A5GDV0"/>
<feature type="transmembrane region" description="Helical" evidence="1">
    <location>
        <begin position="139"/>
        <end position="164"/>
    </location>
</feature>
<evidence type="ECO:0000256" key="1">
    <source>
        <dbReference type="SAM" id="Phobius"/>
    </source>
</evidence>
<dbReference type="HOGENOM" id="CLU_113251_2_0_7"/>
<dbReference type="OrthoDB" id="121772at2"/>
<feature type="transmembrane region" description="Helical" evidence="1">
    <location>
        <begin position="92"/>
        <end position="114"/>
    </location>
</feature>
<dbReference type="Pfam" id="PF09900">
    <property type="entry name" value="DUF2127"/>
    <property type="match status" value="1"/>
</dbReference>
<keyword evidence="1" id="KW-1133">Transmembrane helix</keyword>
<evidence type="ECO:0000313" key="3">
    <source>
        <dbReference type="Proteomes" id="UP000006695"/>
    </source>
</evidence>
<keyword evidence="3" id="KW-1185">Reference proteome</keyword>
<dbReference type="KEGG" id="gur:Gura_0019"/>
<name>A5GDV0_GEOUR</name>
<dbReference type="STRING" id="351605.Gura_0019"/>